<dbReference type="InterPro" id="IPR058240">
    <property type="entry name" value="rSAM_sf"/>
</dbReference>
<evidence type="ECO:0000256" key="7">
    <source>
        <dbReference type="ARBA" id="ARBA00023601"/>
    </source>
</evidence>
<accession>A0A150B3U1</accession>
<reference evidence="8 9" key="1">
    <citation type="submission" date="2015-12" db="EMBL/GenBank/DDBJ databases">
        <title>Bacillus cereus Group isolate.</title>
        <authorList>
            <person name="Kovac J."/>
        </authorList>
    </citation>
    <scope>NUCLEOTIDE SEQUENCE [LARGE SCALE GENOMIC DNA]</scope>
    <source>
        <strain evidence="8 9">FSL W8-0275</strain>
    </source>
</reference>
<dbReference type="CDD" id="cd01335">
    <property type="entry name" value="Radical_SAM"/>
    <property type="match status" value="1"/>
</dbReference>
<dbReference type="Pfam" id="PF04055">
    <property type="entry name" value="Radical_SAM"/>
    <property type="match status" value="1"/>
</dbReference>
<evidence type="ECO:0000256" key="3">
    <source>
        <dbReference type="ARBA" id="ARBA00022691"/>
    </source>
</evidence>
<dbReference type="Proteomes" id="UP000075591">
    <property type="component" value="Unassembled WGS sequence"/>
</dbReference>
<evidence type="ECO:0000256" key="4">
    <source>
        <dbReference type="ARBA" id="ARBA00022723"/>
    </source>
</evidence>
<dbReference type="EMBL" id="LOMT01000101">
    <property type="protein sequence ID" value="KXX95516.1"/>
    <property type="molecule type" value="Genomic_DNA"/>
</dbReference>
<evidence type="ECO:0000256" key="5">
    <source>
        <dbReference type="ARBA" id="ARBA00023004"/>
    </source>
</evidence>
<proteinExistence type="inferred from homology"/>
<organism evidence="8 9">
    <name type="scientific">Bacillus cereus</name>
    <dbReference type="NCBI Taxonomy" id="1396"/>
    <lineage>
        <taxon>Bacteria</taxon>
        <taxon>Bacillati</taxon>
        <taxon>Bacillota</taxon>
        <taxon>Bacilli</taxon>
        <taxon>Bacillales</taxon>
        <taxon>Bacillaceae</taxon>
        <taxon>Bacillus</taxon>
        <taxon>Bacillus cereus group</taxon>
    </lineage>
</organism>
<dbReference type="Gene3D" id="3.20.20.70">
    <property type="entry name" value="Aldolase class I"/>
    <property type="match status" value="1"/>
</dbReference>
<protein>
    <submittedName>
        <fullName evidence="8">Uncharacterized protein</fullName>
    </submittedName>
</protein>
<evidence type="ECO:0000256" key="1">
    <source>
        <dbReference type="ARBA" id="ARBA00001966"/>
    </source>
</evidence>
<evidence type="ECO:0000256" key="2">
    <source>
        <dbReference type="ARBA" id="ARBA00022485"/>
    </source>
</evidence>
<gene>
    <name evidence="8" type="ORF">AT274_04310</name>
</gene>
<dbReference type="PROSITE" id="PS51918">
    <property type="entry name" value="RADICAL_SAM"/>
    <property type="match status" value="1"/>
</dbReference>
<keyword evidence="5" id="KW-0408">Iron</keyword>
<dbReference type="SMR" id="A0A150B3U1"/>
<dbReference type="InterPro" id="IPR023867">
    <property type="entry name" value="Sulphatase_maturase_rSAM"/>
</dbReference>
<evidence type="ECO:0000313" key="8">
    <source>
        <dbReference type="EMBL" id="KXX95516.1"/>
    </source>
</evidence>
<evidence type="ECO:0000256" key="6">
    <source>
        <dbReference type="ARBA" id="ARBA00023014"/>
    </source>
</evidence>
<dbReference type="GO" id="GO:0016491">
    <property type="term" value="F:oxidoreductase activity"/>
    <property type="evidence" value="ECO:0007669"/>
    <property type="project" value="InterPro"/>
</dbReference>
<keyword evidence="3" id="KW-0949">S-adenosyl-L-methionine</keyword>
<sequence length="506" mass="59474">MSKKRLSMMPFKTDKFSYALDGNTGRVIVADKPTLYIISHFHKFEKEELLKKTKGKFAELHQDYLTTYNYVSSLINMGMFYLSEKEDSDSPIDSKELAINSNQSQLILILTEKCNLRCEYCIYNDKYPKEMGYSDEEMDFETAKKAVDMYYELHMERVKRGHKRFPVITMYGGEPLLKFDLIKKVMEYAKGLMPDTLFYTTTNGTLLSEKMMDYFINNRIIITFSIDGFKENHDRNRVFVNGMPTFERAFKNIKRLQEKKKEQNIEQIISFNCCFDQYTDVYKVAKFFEEHYDLFNPFFVLYNQINPFDTLYFDWCDEQVKTGKWNFDKNNFKNAMQKIEHELYEAETCDDHFQQVAGPLVMKDFVLSIRNKDGQQQITRNSCIPTSKIAVSPDGTLTLCEKMCKKYPIGTVEKGLDWKAVDGVTEKLVRHFNSDSCKYCPIRTMCEACFMFLDENGRIKPSFCKSKKMAVKKNLESYFAKKEKGFDVMKVYNHTSDLDSVKEMVK</sequence>
<dbReference type="GO" id="GO:0051539">
    <property type="term" value="F:4 iron, 4 sulfur cluster binding"/>
    <property type="evidence" value="ECO:0007669"/>
    <property type="project" value="UniProtKB-KW"/>
</dbReference>
<dbReference type="PANTHER" id="PTHR43273">
    <property type="entry name" value="ANAEROBIC SULFATASE-MATURATING ENZYME HOMOLOG ASLB-RELATED"/>
    <property type="match status" value="1"/>
</dbReference>
<dbReference type="InterPro" id="IPR013785">
    <property type="entry name" value="Aldolase_TIM"/>
</dbReference>
<dbReference type="SFLD" id="SFLDG01384">
    <property type="entry name" value="thioether_bond_formation_requi"/>
    <property type="match status" value="1"/>
</dbReference>
<dbReference type="SFLD" id="SFLDG01067">
    <property type="entry name" value="SPASM/twitch_domain_containing"/>
    <property type="match status" value="1"/>
</dbReference>
<comment type="cofactor">
    <cofactor evidence="1">
        <name>[4Fe-4S] cluster</name>
        <dbReference type="ChEBI" id="CHEBI:49883"/>
    </cofactor>
</comment>
<dbReference type="SFLD" id="SFLDS00029">
    <property type="entry name" value="Radical_SAM"/>
    <property type="match status" value="1"/>
</dbReference>
<keyword evidence="6" id="KW-0411">Iron-sulfur</keyword>
<dbReference type="InterPro" id="IPR007197">
    <property type="entry name" value="rSAM"/>
</dbReference>
<evidence type="ECO:0000313" key="9">
    <source>
        <dbReference type="Proteomes" id="UP000075591"/>
    </source>
</evidence>
<name>A0A150B3U1_BACCE</name>
<dbReference type="PROSITE" id="PS01305">
    <property type="entry name" value="MOAA_NIFB_PQQE"/>
    <property type="match status" value="1"/>
</dbReference>
<dbReference type="AlphaFoldDB" id="A0A150B3U1"/>
<dbReference type="RefSeq" id="WP_000039165.1">
    <property type="nucleotide sequence ID" value="NZ_CP009595.1"/>
</dbReference>
<dbReference type="SUPFAM" id="SSF102114">
    <property type="entry name" value="Radical SAM enzymes"/>
    <property type="match status" value="1"/>
</dbReference>
<dbReference type="PANTHER" id="PTHR43273:SF3">
    <property type="entry name" value="ANAEROBIC SULFATASE-MATURATING ENZYME HOMOLOG ASLB-RELATED"/>
    <property type="match status" value="1"/>
</dbReference>
<keyword evidence="4" id="KW-0479">Metal-binding</keyword>
<dbReference type="InterPro" id="IPR000385">
    <property type="entry name" value="MoaA_NifB_PqqE_Fe-S-bd_CS"/>
</dbReference>
<dbReference type="GO" id="GO:0046872">
    <property type="term" value="F:metal ion binding"/>
    <property type="evidence" value="ECO:0007669"/>
    <property type="project" value="UniProtKB-KW"/>
</dbReference>
<keyword evidence="2" id="KW-0004">4Fe-4S</keyword>
<comment type="caution">
    <text evidence="8">The sequence shown here is derived from an EMBL/GenBank/DDBJ whole genome shotgun (WGS) entry which is preliminary data.</text>
</comment>
<dbReference type="SFLD" id="SFLDG01386">
    <property type="entry name" value="main_SPASM_domain-containing"/>
    <property type="match status" value="1"/>
</dbReference>
<comment type="similarity">
    <text evidence="7">Belongs to the radical SAM superfamily. Anaerobic sulfatase-maturating enzyme family.</text>
</comment>
<dbReference type="PATRIC" id="fig|1396.422.peg.5548"/>